<evidence type="ECO:0000313" key="2">
    <source>
        <dbReference type="Proteomes" id="UP000006753"/>
    </source>
</evidence>
<dbReference type="Pfam" id="PF13344">
    <property type="entry name" value="Hydrolase_6"/>
    <property type="match status" value="1"/>
</dbReference>
<dbReference type="GO" id="GO:0046474">
    <property type="term" value="P:glycerophospholipid biosynthetic process"/>
    <property type="evidence" value="ECO:0007669"/>
    <property type="project" value="TreeGrafter"/>
</dbReference>
<dbReference type="NCBIfam" id="TIGR01460">
    <property type="entry name" value="HAD-SF-IIA"/>
    <property type="match status" value="1"/>
</dbReference>
<proteinExistence type="predicted"/>
<dbReference type="PANTHER" id="PTHR14269:SF57">
    <property type="entry name" value="SUPERFAMILY HYDROLASE, PUTATIVE (AFU_ORTHOLOGUE AFUA_2G02580)-RELATED"/>
    <property type="match status" value="1"/>
</dbReference>
<dbReference type="SUPFAM" id="SSF56784">
    <property type="entry name" value="HAD-like"/>
    <property type="match status" value="1"/>
</dbReference>
<dbReference type="InterPro" id="IPR006353">
    <property type="entry name" value="HAD-SF_hydro_IIA_CECR5"/>
</dbReference>
<dbReference type="Proteomes" id="UP000006753">
    <property type="component" value="Unassembled WGS sequence"/>
</dbReference>
<dbReference type="RefSeq" id="XP_007297691.1">
    <property type="nucleotide sequence ID" value="XM_007297629.1"/>
</dbReference>
<dbReference type="KEGG" id="mbe:MBM_09802"/>
<dbReference type="Pfam" id="PF13242">
    <property type="entry name" value="Hydrolase_like"/>
    <property type="match status" value="1"/>
</dbReference>
<gene>
    <name evidence="1" type="ORF">MBM_09802</name>
</gene>
<dbReference type="PANTHER" id="PTHR14269">
    <property type="entry name" value="CDP-DIACYLGLYCEROL--GLYCEROL-3-PHOSPHATE 3-PHOSPHATIDYLTRANSFERASE-RELATED"/>
    <property type="match status" value="1"/>
</dbReference>
<reference evidence="1 2" key="1">
    <citation type="journal article" date="2012" name="BMC Genomics">
        <title>Sequencing the genome of Marssonina brunnea reveals fungus-poplar co-evolution.</title>
        <authorList>
            <person name="Zhu S."/>
            <person name="Cao Y.-Z."/>
            <person name="Jiang C."/>
            <person name="Tan B.-Y."/>
            <person name="Wang Z."/>
            <person name="Feng S."/>
            <person name="Zhang L."/>
            <person name="Su X.-H."/>
            <person name="Brejova B."/>
            <person name="Vinar T."/>
            <person name="Xu M."/>
            <person name="Wang M.-X."/>
            <person name="Zhang S.-G."/>
            <person name="Huang M.-R."/>
            <person name="Wu R."/>
            <person name="Zhou Y."/>
        </authorList>
    </citation>
    <scope>NUCLEOTIDE SEQUENCE [LARGE SCALE GENOMIC DNA]</scope>
    <source>
        <strain evidence="1 2">MB_m1</strain>
    </source>
</reference>
<protein>
    <submittedName>
        <fullName evidence="1">Cat eye syndrome critical region protein 5</fullName>
    </submittedName>
</protein>
<dbReference type="GeneID" id="18765737"/>
<dbReference type="InterPro" id="IPR023214">
    <property type="entry name" value="HAD_sf"/>
</dbReference>
<dbReference type="EMBL" id="JH921470">
    <property type="protein sequence ID" value="EKD12018.1"/>
    <property type="molecule type" value="Genomic_DNA"/>
</dbReference>
<dbReference type="eggNOG" id="KOG1618">
    <property type="taxonomic scope" value="Eukaryota"/>
</dbReference>
<dbReference type="InterPro" id="IPR050324">
    <property type="entry name" value="CDP-alcohol_PTase-I"/>
</dbReference>
<dbReference type="GO" id="GO:0005739">
    <property type="term" value="C:mitochondrion"/>
    <property type="evidence" value="ECO:0007669"/>
    <property type="project" value="TreeGrafter"/>
</dbReference>
<dbReference type="HOGENOM" id="CLU_030880_1_0_1"/>
<accession>K1WTV7</accession>
<organism evidence="1 2">
    <name type="scientific">Marssonina brunnea f. sp. multigermtubi (strain MB_m1)</name>
    <name type="common">Marssonina leaf spot fungus</name>
    <dbReference type="NCBI Taxonomy" id="1072389"/>
    <lineage>
        <taxon>Eukaryota</taxon>
        <taxon>Fungi</taxon>
        <taxon>Dikarya</taxon>
        <taxon>Ascomycota</taxon>
        <taxon>Pezizomycotina</taxon>
        <taxon>Leotiomycetes</taxon>
        <taxon>Helotiales</taxon>
        <taxon>Drepanopezizaceae</taxon>
        <taxon>Drepanopeziza</taxon>
    </lineage>
</organism>
<sequence length="418" mass="45874">MASTSTTGHLEDFDITIIDTTTISPTMTSQPSSQDLARIASTLESFDITVIGRTVITPTKKKTTVKTPQPLGKNFAFSFDIDGVIYKSGELCPGALEAMTYLHENEIPFIFLTNGGGKIEDERAADMAQKLGIPILASQFIQAHTPFKNQVETLADKTVLVLGGVGNQCREVAEHYGFKRVITSADIITAYPNIYPFNEIHKDYFTKTARPLMTEGNSPPEVAAVFIYSSPRDWGLDLQILIDLFLSEKGKFGTMSPLNGNTELPNKGYLQDRQPHLFMANPDITFATKHNLPRICQGTFKLALKGMWSGMTGTELIDGEHYTQIGKPTQLQFEYGEQALREVAGEELARVYMVGDGPRSDIAGANNYLSPHGTTWSSILVQTGIHQAGTVPEHLPTVEVPNVMDAVRCALEQEGVQI</sequence>
<name>K1WTV7_MARBU</name>
<keyword evidence="2" id="KW-1185">Reference proteome</keyword>
<dbReference type="STRING" id="1072389.K1WTV7"/>
<dbReference type="NCBIfam" id="TIGR01456">
    <property type="entry name" value="CECR5"/>
    <property type="match status" value="1"/>
</dbReference>
<dbReference type="InterPro" id="IPR036412">
    <property type="entry name" value="HAD-like_sf"/>
</dbReference>
<dbReference type="AlphaFoldDB" id="K1WTV7"/>
<dbReference type="InterPro" id="IPR006357">
    <property type="entry name" value="HAD-SF_hydro_IIA"/>
</dbReference>
<dbReference type="InParanoid" id="K1WTV7"/>
<evidence type="ECO:0000313" key="1">
    <source>
        <dbReference type="EMBL" id="EKD12018.1"/>
    </source>
</evidence>
<dbReference type="FunCoup" id="K1WTV7">
    <property type="interactions" value="239"/>
</dbReference>
<dbReference type="OrthoDB" id="270009at2759"/>
<dbReference type="OMA" id="IYGANMY"/>
<dbReference type="Gene3D" id="3.40.50.1000">
    <property type="entry name" value="HAD superfamily/HAD-like"/>
    <property type="match status" value="2"/>
</dbReference>